<dbReference type="SUPFAM" id="SSF49879">
    <property type="entry name" value="SMAD/FHA domain"/>
    <property type="match status" value="1"/>
</dbReference>
<dbReference type="InterPro" id="IPR008984">
    <property type="entry name" value="SMAD_FHA_dom_sf"/>
</dbReference>
<sequence length="279" mass="28358">MMATCPDGHQTVATDYCDECGLSMSGPVQVSDPVSSAGTGGAASAYGSPGDPCPNCLIPRQAGDTFCEACGFPFDQEGSIGTGVWPGPATGGTTGTGPVGGDPAPGPIGGGDPNPTPGPQDPDPGPVFTGPVIIDPVEPVGAPASTTGWIAIASADRAYYDAVVAEGEIDPAAYPFPPYCPEREFALDGDTVRVGRSGKKGNVEIDLTGPPTDPGISHLHAVFQRRPDGGWSVVDLESTNGTVLNDDTAPLPPNQAFPVEAGQRVHVGVWTTLTLIQRP</sequence>
<feature type="region of interest" description="Disordered" evidence="2">
    <location>
        <begin position="86"/>
        <end position="126"/>
    </location>
</feature>
<dbReference type="Proteomes" id="UP000730482">
    <property type="component" value="Unassembled WGS sequence"/>
</dbReference>
<dbReference type="CDD" id="cd00060">
    <property type="entry name" value="FHA"/>
    <property type="match status" value="1"/>
</dbReference>
<dbReference type="EMBL" id="JAAFYZ010000181">
    <property type="protein sequence ID" value="MBS2552313.1"/>
    <property type="molecule type" value="Genomic_DNA"/>
</dbReference>
<reference evidence="4 5" key="1">
    <citation type="submission" date="2020-02" db="EMBL/GenBank/DDBJ databases">
        <title>Acidophilic actinobacteria isolated from forest soil.</title>
        <authorList>
            <person name="Golinska P."/>
        </authorList>
    </citation>
    <scope>NUCLEOTIDE SEQUENCE [LARGE SCALE GENOMIC DNA]</scope>
    <source>
        <strain evidence="4 5">NL8</strain>
    </source>
</reference>
<organism evidence="4 5">
    <name type="scientific">Catenulispora pinistramenti</name>
    <dbReference type="NCBI Taxonomy" id="2705254"/>
    <lineage>
        <taxon>Bacteria</taxon>
        <taxon>Bacillati</taxon>
        <taxon>Actinomycetota</taxon>
        <taxon>Actinomycetes</taxon>
        <taxon>Catenulisporales</taxon>
        <taxon>Catenulisporaceae</taxon>
        <taxon>Catenulispora</taxon>
    </lineage>
</organism>
<proteinExistence type="predicted"/>
<dbReference type="InterPro" id="IPR000253">
    <property type="entry name" value="FHA_dom"/>
</dbReference>
<keyword evidence="5" id="KW-1185">Reference proteome</keyword>
<accession>A0ABS5L1X0</accession>
<feature type="compositionally biased region" description="Pro residues" evidence="2">
    <location>
        <begin position="114"/>
        <end position="125"/>
    </location>
</feature>
<gene>
    <name evidence="4" type="ORF">KGQ19_36205</name>
</gene>
<evidence type="ECO:0000259" key="3">
    <source>
        <dbReference type="PROSITE" id="PS50006"/>
    </source>
</evidence>
<evidence type="ECO:0000313" key="4">
    <source>
        <dbReference type="EMBL" id="MBS2552313.1"/>
    </source>
</evidence>
<evidence type="ECO:0000256" key="2">
    <source>
        <dbReference type="SAM" id="MobiDB-lite"/>
    </source>
</evidence>
<comment type="caution">
    <text evidence="4">The sequence shown here is derived from an EMBL/GenBank/DDBJ whole genome shotgun (WGS) entry which is preliminary data.</text>
</comment>
<evidence type="ECO:0000313" key="5">
    <source>
        <dbReference type="Proteomes" id="UP000730482"/>
    </source>
</evidence>
<dbReference type="SMART" id="SM00240">
    <property type="entry name" value="FHA"/>
    <property type="match status" value="1"/>
</dbReference>
<dbReference type="Gene3D" id="2.60.200.20">
    <property type="match status" value="1"/>
</dbReference>
<feature type="domain" description="FHA" evidence="3">
    <location>
        <begin position="192"/>
        <end position="249"/>
    </location>
</feature>
<dbReference type="Pfam" id="PF00498">
    <property type="entry name" value="FHA"/>
    <property type="match status" value="1"/>
</dbReference>
<name>A0ABS5L1X0_9ACTN</name>
<evidence type="ECO:0000256" key="1">
    <source>
        <dbReference type="ARBA" id="ARBA00022553"/>
    </source>
</evidence>
<dbReference type="PROSITE" id="PS50006">
    <property type="entry name" value="FHA_DOMAIN"/>
    <property type="match status" value="1"/>
</dbReference>
<protein>
    <submittedName>
        <fullName evidence="4">FHA domain-containing protein</fullName>
    </submittedName>
</protein>
<feature type="compositionally biased region" description="Gly residues" evidence="2">
    <location>
        <begin position="89"/>
        <end position="100"/>
    </location>
</feature>
<dbReference type="RefSeq" id="WP_212017769.1">
    <property type="nucleotide sequence ID" value="NZ_JAAFYZ010000181.1"/>
</dbReference>
<keyword evidence="1" id="KW-0597">Phosphoprotein</keyword>